<comment type="pathway">
    <text evidence="14">Steroid hormone biosynthesis; dafachronic acid biosynthesis.</text>
</comment>
<organism evidence="22 23">
    <name type="scientific">Parafrankia irregularis</name>
    <dbReference type="NCBI Taxonomy" id="795642"/>
    <lineage>
        <taxon>Bacteria</taxon>
        <taxon>Bacillati</taxon>
        <taxon>Actinomycetota</taxon>
        <taxon>Actinomycetes</taxon>
        <taxon>Frankiales</taxon>
        <taxon>Frankiaceae</taxon>
        <taxon>Parafrankia</taxon>
    </lineage>
</organism>
<keyword evidence="23" id="KW-1185">Reference proteome</keyword>
<keyword evidence="5" id="KW-0001">2Fe-2S</keyword>
<evidence type="ECO:0000256" key="5">
    <source>
        <dbReference type="ARBA" id="ARBA00022714"/>
    </source>
</evidence>
<comment type="subunit">
    <text evidence="18">Homotrimer. The two-component system 3-ketosteroid-9-alpha-monooxygenase is composed of an oxygenase component KshA and a reductase component KshB.</text>
</comment>
<keyword evidence="6" id="KW-0479">Metal-binding</keyword>
<protein>
    <recommendedName>
        <fullName evidence="16">cholesterol 7-desaturase</fullName>
        <ecNumber evidence="16">1.14.19.21</ecNumber>
    </recommendedName>
    <alternativeName>
        <fullName evidence="17">Rieske-type oxygenase</fullName>
    </alternativeName>
</protein>
<dbReference type="InterPro" id="IPR045605">
    <property type="entry name" value="KshA-like_C"/>
</dbReference>
<accession>A0A0S4QHV0</accession>
<proteinExistence type="inferred from homology"/>
<evidence type="ECO:0000256" key="15">
    <source>
        <dbReference type="ARBA" id="ARBA00025729"/>
    </source>
</evidence>
<evidence type="ECO:0000256" key="4">
    <source>
        <dbReference type="ARBA" id="ARBA00022692"/>
    </source>
</evidence>
<dbReference type="Gene3D" id="2.102.10.10">
    <property type="entry name" value="Rieske [2Fe-2S] iron-sulphur domain"/>
    <property type="match status" value="1"/>
</dbReference>
<dbReference type="SUPFAM" id="SSF55961">
    <property type="entry name" value="Bet v1-like"/>
    <property type="match status" value="1"/>
</dbReference>
<dbReference type="GO" id="GO:0008203">
    <property type="term" value="P:cholesterol metabolic process"/>
    <property type="evidence" value="ECO:0007669"/>
    <property type="project" value="InterPro"/>
</dbReference>
<dbReference type="PANTHER" id="PTHR21266">
    <property type="entry name" value="IRON-SULFUR DOMAIN CONTAINING PROTEIN"/>
    <property type="match status" value="1"/>
</dbReference>
<dbReference type="InterPro" id="IPR036922">
    <property type="entry name" value="Rieske_2Fe-2S_sf"/>
</dbReference>
<reference evidence="23" key="1">
    <citation type="submission" date="2015-11" db="EMBL/GenBank/DDBJ databases">
        <authorList>
            <person name="Varghese N."/>
        </authorList>
    </citation>
    <scope>NUCLEOTIDE SEQUENCE [LARGE SCALE GENOMIC DNA]</scope>
    <source>
        <strain evidence="23">DSM 45899</strain>
    </source>
</reference>
<keyword evidence="11" id="KW-0411">Iron-sulfur</keyword>
<dbReference type="GO" id="GO:0016020">
    <property type="term" value="C:membrane"/>
    <property type="evidence" value="ECO:0007669"/>
    <property type="project" value="UniProtKB-SubCell"/>
</dbReference>
<evidence type="ECO:0000256" key="8">
    <source>
        <dbReference type="ARBA" id="ARBA00022989"/>
    </source>
</evidence>
<evidence type="ECO:0000256" key="7">
    <source>
        <dbReference type="ARBA" id="ARBA00022963"/>
    </source>
</evidence>
<evidence type="ECO:0000256" key="20">
    <source>
        <dbReference type="ARBA" id="ARBA00049548"/>
    </source>
</evidence>
<keyword evidence="4" id="KW-0812">Transmembrane</keyword>
<evidence type="ECO:0000256" key="10">
    <source>
        <dbReference type="ARBA" id="ARBA00023004"/>
    </source>
</evidence>
<dbReference type="SUPFAM" id="SSF50022">
    <property type="entry name" value="ISP domain"/>
    <property type="match status" value="1"/>
</dbReference>
<keyword evidence="13" id="KW-0753">Steroid metabolism</keyword>
<evidence type="ECO:0000256" key="11">
    <source>
        <dbReference type="ARBA" id="ARBA00023014"/>
    </source>
</evidence>
<evidence type="ECO:0000256" key="19">
    <source>
        <dbReference type="ARBA" id="ARBA00047853"/>
    </source>
</evidence>
<dbReference type="InterPro" id="IPR017941">
    <property type="entry name" value="Rieske_2Fe-2S"/>
</dbReference>
<dbReference type="PANTHER" id="PTHR21266:SF32">
    <property type="entry name" value="CHOLESTEROL 7-DESATURASE NVD"/>
    <property type="match status" value="1"/>
</dbReference>
<evidence type="ECO:0000256" key="13">
    <source>
        <dbReference type="ARBA" id="ARBA00023221"/>
    </source>
</evidence>
<dbReference type="RefSeq" id="WP_091272722.1">
    <property type="nucleotide sequence ID" value="NZ_FAOZ01000003.1"/>
</dbReference>
<dbReference type="GO" id="GO:0004497">
    <property type="term" value="F:monooxygenase activity"/>
    <property type="evidence" value="ECO:0007669"/>
    <property type="project" value="UniProtKB-ARBA"/>
</dbReference>
<dbReference type="GO" id="GO:0005737">
    <property type="term" value="C:cytoplasm"/>
    <property type="evidence" value="ECO:0007669"/>
    <property type="project" value="TreeGrafter"/>
</dbReference>
<evidence type="ECO:0000256" key="9">
    <source>
        <dbReference type="ARBA" id="ARBA00023002"/>
    </source>
</evidence>
<keyword evidence="10" id="KW-0408">Iron</keyword>
<dbReference type="EC" id="1.14.19.21" evidence="16"/>
<dbReference type="GO" id="GO:0170056">
    <property type="term" value="F:cholesterol 7-desaturase [NAD(P)H] activity"/>
    <property type="evidence" value="ECO:0007669"/>
    <property type="project" value="UniProtKB-EC"/>
</dbReference>
<dbReference type="PROSITE" id="PS51296">
    <property type="entry name" value="RIESKE"/>
    <property type="match status" value="1"/>
</dbReference>
<keyword evidence="9" id="KW-0560">Oxidoreductase</keyword>
<comment type="similarity">
    <text evidence="15">Belongs to the cholesterol 7-desaturase family.</text>
</comment>
<keyword evidence="13" id="KW-0443">Lipid metabolism</keyword>
<dbReference type="Pfam" id="PF00355">
    <property type="entry name" value="Rieske"/>
    <property type="match status" value="1"/>
</dbReference>
<comment type="subcellular location">
    <subcellularLocation>
        <location evidence="2">Membrane</location>
    </subcellularLocation>
</comment>
<name>A0A0S4QHV0_9ACTN</name>
<keyword evidence="22" id="KW-0223">Dioxygenase</keyword>
<dbReference type="Pfam" id="PF19298">
    <property type="entry name" value="KshA_C"/>
    <property type="match status" value="1"/>
</dbReference>
<evidence type="ECO:0000256" key="18">
    <source>
        <dbReference type="ARBA" id="ARBA00046982"/>
    </source>
</evidence>
<dbReference type="GO" id="GO:0051213">
    <property type="term" value="F:dioxygenase activity"/>
    <property type="evidence" value="ECO:0007669"/>
    <property type="project" value="UniProtKB-KW"/>
</dbReference>
<dbReference type="EMBL" id="FAOZ01000003">
    <property type="protein sequence ID" value="CUU54857.1"/>
    <property type="molecule type" value="Genomic_DNA"/>
</dbReference>
<comment type="pathway">
    <text evidence="3">Hormone biosynthesis.</text>
</comment>
<keyword evidence="7" id="KW-0442">Lipid degradation</keyword>
<evidence type="ECO:0000256" key="6">
    <source>
        <dbReference type="ARBA" id="ARBA00022723"/>
    </source>
</evidence>
<comment type="catalytic activity">
    <reaction evidence="19">
        <text>cholesterol + NADH + O2 + H(+) = 7-dehydrocholesterol + NAD(+) + 2 H2O</text>
        <dbReference type="Rhea" id="RHEA:51644"/>
        <dbReference type="ChEBI" id="CHEBI:15377"/>
        <dbReference type="ChEBI" id="CHEBI:15378"/>
        <dbReference type="ChEBI" id="CHEBI:15379"/>
        <dbReference type="ChEBI" id="CHEBI:16113"/>
        <dbReference type="ChEBI" id="CHEBI:17759"/>
        <dbReference type="ChEBI" id="CHEBI:57540"/>
        <dbReference type="ChEBI" id="CHEBI:57945"/>
        <dbReference type="EC" id="1.14.19.21"/>
    </reaction>
    <physiologicalReaction direction="left-to-right" evidence="19">
        <dbReference type="Rhea" id="RHEA:51645"/>
    </physiologicalReaction>
</comment>
<dbReference type="GO" id="GO:0051537">
    <property type="term" value="F:2 iron, 2 sulfur cluster binding"/>
    <property type="evidence" value="ECO:0007669"/>
    <property type="project" value="UniProtKB-KW"/>
</dbReference>
<gene>
    <name evidence="22" type="ORF">Ga0074812_103347</name>
</gene>
<evidence type="ECO:0000259" key="21">
    <source>
        <dbReference type="PROSITE" id="PS51296"/>
    </source>
</evidence>
<evidence type="ECO:0000256" key="14">
    <source>
        <dbReference type="ARBA" id="ARBA00025712"/>
    </source>
</evidence>
<evidence type="ECO:0000256" key="1">
    <source>
        <dbReference type="ARBA" id="ARBA00001962"/>
    </source>
</evidence>
<evidence type="ECO:0000256" key="16">
    <source>
        <dbReference type="ARBA" id="ARBA00026095"/>
    </source>
</evidence>
<feature type="domain" description="Rieske" evidence="21">
    <location>
        <begin position="67"/>
        <end position="173"/>
    </location>
</feature>
<evidence type="ECO:0000313" key="23">
    <source>
        <dbReference type="Proteomes" id="UP000198802"/>
    </source>
</evidence>
<dbReference type="AlphaFoldDB" id="A0A0S4QHV0"/>
<evidence type="ECO:0000256" key="2">
    <source>
        <dbReference type="ARBA" id="ARBA00004370"/>
    </source>
</evidence>
<evidence type="ECO:0000256" key="17">
    <source>
        <dbReference type="ARBA" id="ARBA00030944"/>
    </source>
</evidence>
<dbReference type="CDD" id="cd03469">
    <property type="entry name" value="Rieske_RO_Alpha_N"/>
    <property type="match status" value="1"/>
</dbReference>
<comment type="cofactor">
    <cofactor evidence="1">
        <name>Fe cation</name>
        <dbReference type="ChEBI" id="CHEBI:24875"/>
    </cofactor>
</comment>
<keyword evidence="12" id="KW-0472">Membrane</keyword>
<dbReference type="Gene3D" id="3.90.380.10">
    <property type="entry name" value="Naphthalene 1,2-dioxygenase Alpha Subunit, Chain A, domain 1"/>
    <property type="match status" value="1"/>
</dbReference>
<sequence length="359" mass="40451">MTTSDGAPASRRGAELYGTNAVTTTADDELVGLPMPLRPDTLTDLSRRTKVRRESTPRFPFPIPNGWFIVARADEVEPGRTKSLFYFGKDLVLFRGTDGTPYLFDAYCPHLGAHLGVGGRVVDGSLQCPFHGWRFDGATGSCVEVPYDDIDYIPKTAAARTYPVVERNHMIWAWHHLEKEAPTYEVPEVEEFHDPAWLPIVVKDFEIATCCQEMAENNVDTPHFLYVHGTPAIPEQDFVIDGHYKRAVAMDGNFVREGYGLGLGVLRVKKYTTFISSTTPIDEENVHVRWIFTAPAKNGEDAAEKASRAFTDGISQDLPIWENKIYKNPPVLRPSEKAITEQRRWCQQFYSWPDGATKH</sequence>
<evidence type="ECO:0000313" key="22">
    <source>
        <dbReference type="EMBL" id="CUU54857.1"/>
    </source>
</evidence>
<evidence type="ECO:0000256" key="3">
    <source>
        <dbReference type="ARBA" id="ARBA00004972"/>
    </source>
</evidence>
<evidence type="ECO:0000256" key="12">
    <source>
        <dbReference type="ARBA" id="ARBA00023136"/>
    </source>
</evidence>
<keyword evidence="8" id="KW-1133">Transmembrane helix</keyword>
<dbReference type="GO" id="GO:0016042">
    <property type="term" value="P:lipid catabolic process"/>
    <property type="evidence" value="ECO:0007669"/>
    <property type="project" value="UniProtKB-KW"/>
</dbReference>
<dbReference type="Proteomes" id="UP000198802">
    <property type="component" value="Unassembled WGS sequence"/>
</dbReference>
<comment type="catalytic activity">
    <reaction evidence="20">
        <text>cholesterol + NADPH + O2 + H(+) = 7-dehydrocholesterol + NADP(+) + 2 H2O</text>
        <dbReference type="Rhea" id="RHEA:45024"/>
        <dbReference type="ChEBI" id="CHEBI:15377"/>
        <dbReference type="ChEBI" id="CHEBI:15378"/>
        <dbReference type="ChEBI" id="CHEBI:15379"/>
        <dbReference type="ChEBI" id="CHEBI:16113"/>
        <dbReference type="ChEBI" id="CHEBI:17759"/>
        <dbReference type="ChEBI" id="CHEBI:57783"/>
        <dbReference type="ChEBI" id="CHEBI:58349"/>
        <dbReference type="EC" id="1.14.19.21"/>
    </reaction>
    <physiologicalReaction direction="left-to-right" evidence="20">
        <dbReference type="Rhea" id="RHEA:45025"/>
    </physiologicalReaction>
</comment>
<dbReference type="InterPro" id="IPR050584">
    <property type="entry name" value="Cholesterol_7-desaturase"/>
</dbReference>
<dbReference type="GO" id="GO:0046872">
    <property type="term" value="F:metal ion binding"/>
    <property type="evidence" value="ECO:0007669"/>
    <property type="project" value="UniProtKB-KW"/>
</dbReference>